<evidence type="ECO:0000313" key="3">
    <source>
        <dbReference type="Proteomes" id="UP000187609"/>
    </source>
</evidence>
<gene>
    <name evidence="2" type="ORF">A4A49_65367</name>
</gene>
<keyword evidence="3" id="KW-1185">Reference proteome</keyword>
<comment type="caution">
    <text evidence="2">The sequence shown here is derived from an EMBL/GenBank/DDBJ whole genome shotgun (WGS) entry which is preliminary data.</text>
</comment>
<reference evidence="2" key="1">
    <citation type="submission" date="2016-11" db="EMBL/GenBank/DDBJ databases">
        <title>The genome of Nicotiana attenuata.</title>
        <authorList>
            <person name="Xu S."/>
            <person name="Brockmoeller T."/>
            <person name="Gaquerel E."/>
            <person name="Navarro A."/>
            <person name="Kuhl H."/>
            <person name="Gase K."/>
            <person name="Ling Z."/>
            <person name="Zhou W."/>
            <person name="Kreitzer C."/>
            <person name="Stanke M."/>
            <person name="Tang H."/>
            <person name="Lyons E."/>
            <person name="Pandey P."/>
            <person name="Pandey S.P."/>
            <person name="Timmermann B."/>
            <person name="Baldwin I.T."/>
        </authorList>
    </citation>
    <scope>NUCLEOTIDE SEQUENCE [LARGE SCALE GENOMIC DNA]</scope>
    <source>
        <strain evidence="2">UT</strain>
    </source>
</reference>
<dbReference type="AlphaFoldDB" id="A0A1J6IJJ3"/>
<proteinExistence type="predicted"/>
<feature type="domain" description="Retrovirus-related Pol polyprotein from transposon TNT 1-94-like beta-barrel" evidence="1">
    <location>
        <begin position="48"/>
        <end position="125"/>
    </location>
</feature>
<evidence type="ECO:0000313" key="2">
    <source>
        <dbReference type="EMBL" id="OIT04460.1"/>
    </source>
</evidence>
<feature type="non-terminal residue" evidence="2">
    <location>
        <position position="1"/>
    </location>
</feature>
<name>A0A1J6IJJ3_NICAT</name>
<evidence type="ECO:0000259" key="1">
    <source>
        <dbReference type="Pfam" id="PF22936"/>
    </source>
</evidence>
<dbReference type="Gramene" id="OIT04460">
    <property type="protein sequence ID" value="OIT04460"/>
    <property type="gene ID" value="A4A49_65367"/>
</dbReference>
<sequence length="150" mass="16610">FTPEQYQQIVHLLSKGSTEGLDSSSKSATAGILSKVNAFMSHCVNDKWIVDTGASNHMNSSLDMLHTHIALLNTEENKVHLPTRSVVSVSHTGNTSILSNQEISNVLYIPDFKFNPLSVSKLTKKLKCMVGFFPDFYIFQDLFSGQVKGM</sequence>
<dbReference type="InterPro" id="IPR054722">
    <property type="entry name" value="PolX-like_BBD"/>
</dbReference>
<dbReference type="EMBL" id="MJEQ01037185">
    <property type="protein sequence ID" value="OIT04460.1"/>
    <property type="molecule type" value="Genomic_DNA"/>
</dbReference>
<dbReference type="Proteomes" id="UP000187609">
    <property type="component" value="Unassembled WGS sequence"/>
</dbReference>
<organism evidence="2 3">
    <name type="scientific">Nicotiana attenuata</name>
    <name type="common">Coyote tobacco</name>
    <dbReference type="NCBI Taxonomy" id="49451"/>
    <lineage>
        <taxon>Eukaryota</taxon>
        <taxon>Viridiplantae</taxon>
        <taxon>Streptophyta</taxon>
        <taxon>Embryophyta</taxon>
        <taxon>Tracheophyta</taxon>
        <taxon>Spermatophyta</taxon>
        <taxon>Magnoliopsida</taxon>
        <taxon>eudicotyledons</taxon>
        <taxon>Gunneridae</taxon>
        <taxon>Pentapetalae</taxon>
        <taxon>asterids</taxon>
        <taxon>lamiids</taxon>
        <taxon>Solanales</taxon>
        <taxon>Solanaceae</taxon>
        <taxon>Nicotianoideae</taxon>
        <taxon>Nicotianeae</taxon>
        <taxon>Nicotiana</taxon>
    </lineage>
</organism>
<dbReference type="OMA" id="MLHTHIA"/>
<accession>A0A1J6IJJ3</accession>
<feature type="non-terminal residue" evidence="2">
    <location>
        <position position="150"/>
    </location>
</feature>
<protein>
    <recommendedName>
        <fullName evidence="1">Retrovirus-related Pol polyprotein from transposon TNT 1-94-like beta-barrel domain-containing protein</fullName>
    </recommendedName>
</protein>
<dbReference type="Pfam" id="PF22936">
    <property type="entry name" value="Pol_BBD"/>
    <property type="match status" value="1"/>
</dbReference>